<gene>
    <name evidence="5" type="ORF">SteCoe_21489</name>
</gene>
<comment type="caution">
    <text evidence="5">The sequence shown here is derived from an EMBL/GenBank/DDBJ whole genome shotgun (WGS) entry which is preliminary data.</text>
</comment>
<dbReference type="GO" id="GO:0003677">
    <property type="term" value="F:DNA binding"/>
    <property type="evidence" value="ECO:0007669"/>
    <property type="project" value="UniProtKB-UniRule"/>
</dbReference>
<dbReference type="InterPro" id="IPR009071">
    <property type="entry name" value="HMG_box_dom"/>
</dbReference>
<dbReference type="GO" id="GO:0005634">
    <property type="term" value="C:nucleus"/>
    <property type="evidence" value="ECO:0007669"/>
    <property type="project" value="UniProtKB-UniRule"/>
</dbReference>
<accession>A0A1R2BPI3</accession>
<dbReference type="AlphaFoldDB" id="A0A1R2BPI3"/>
<keyword evidence="1 2" id="KW-0238">DNA-binding</keyword>
<dbReference type="PANTHER" id="PTHR48112">
    <property type="entry name" value="HIGH MOBILITY GROUP PROTEIN DSP1"/>
    <property type="match status" value="1"/>
</dbReference>
<feature type="compositionally biased region" description="Basic residues" evidence="3">
    <location>
        <begin position="1"/>
        <end position="10"/>
    </location>
</feature>
<dbReference type="InterPro" id="IPR050342">
    <property type="entry name" value="HMGB"/>
</dbReference>
<proteinExistence type="predicted"/>
<evidence type="ECO:0000256" key="3">
    <source>
        <dbReference type="SAM" id="MobiDB-lite"/>
    </source>
</evidence>
<evidence type="ECO:0000259" key="4">
    <source>
        <dbReference type="PROSITE" id="PS50118"/>
    </source>
</evidence>
<dbReference type="EMBL" id="MPUH01000511">
    <property type="protein sequence ID" value="OMJ78647.1"/>
    <property type="molecule type" value="Genomic_DNA"/>
</dbReference>
<feature type="DNA-binding region" description="HMG box" evidence="2">
    <location>
        <begin position="94"/>
        <end position="162"/>
    </location>
</feature>
<dbReference type="OrthoDB" id="1919336at2759"/>
<dbReference type="SMART" id="SM00398">
    <property type="entry name" value="HMG"/>
    <property type="match status" value="1"/>
</dbReference>
<feature type="compositionally biased region" description="Basic and acidic residues" evidence="3">
    <location>
        <begin position="11"/>
        <end position="31"/>
    </location>
</feature>
<feature type="compositionally biased region" description="Basic residues" evidence="3">
    <location>
        <begin position="176"/>
        <end position="192"/>
    </location>
</feature>
<dbReference type="SUPFAM" id="SSF47095">
    <property type="entry name" value="HMG-box"/>
    <property type="match status" value="1"/>
</dbReference>
<dbReference type="Proteomes" id="UP000187209">
    <property type="component" value="Unassembled WGS sequence"/>
</dbReference>
<keyword evidence="2" id="KW-0539">Nucleus</keyword>
<reference evidence="5 6" key="1">
    <citation type="submission" date="2016-11" db="EMBL/GenBank/DDBJ databases">
        <title>The macronuclear genome of Stentor coeruleus: a giant cell with tiny introns.</title>
        <authorList>
            <person name="Slabodnick M."/>
            <person name="Ruby J.G."/>
            <person name="Reiff S.B."/>
            <person name="Swart E.C."/>
            <person name="Gosai S."/>
            <person name="Prabakaran S."/>
            <person name="Witkowska E."/>
            <person name="Larue G.E."/>
            <person name="Fisher S."/>
            <person name="Freeman R.M."/>
            <person name="Gunawardena J."/>
            <person name="Chu W."/>
            <person name="Stover N.A."/>
            <person name="Gregory B.D."/>
            <person name="Nowacki M."/>
            <person name="Derisi J."/>
            <person name="Roy S.W."/>
            <person name="Marshall W.F."/>
            <person name="Sood P."/>
        </authorList>
    </citation>
    <scope>NUCLEOTIDE SEQUENCE [LARGE SCALE GENOMIC DNA]</scope>
    <source>
        <strain evidence="5">WM001</strain>
    </source>
</reference>
<name>A0A1R2BPI3_9CILI</name>
<feature type="domain" description="HMG box" evidence="4">
    <location>
        <begin position="94"/>
        <end position="162"/>
    </location>
</feature>
<sequence>MASKKAWAKSKKPDPVPKSSESEKSEEEKKKIPIKSNSSKTGLNKAPDLQEEAKSKAAGNSKISKDIKAKKKPKSESDDEFSKDASDHSESGPPKRALTAYNIFCSTRRGTEKDKHPEIDNREMMGHLGKLWKKLTEAEKATFEEMAEKDKARYERQCKDYESTGRFYDENGKQVKNPKKLKKSVSKKKKPKSSGEKAKKLKKKN</sequence>
<dbReference type="Gene3D" id="1.10.30.10">
    <property type="entry name" value="High mobility group box domain"/>
    <property type="match status" value="1"/>
</dbReference>
<evidence type="ECO:0000256" key="1">
    <source>
        <dbReference type="ARBA" id="ARBA00023125"/>
    </source>
</evidence>
<feature type="compositionally biased region" description="Basic and acidic residues" evidence="3">
    <location>
        <begin position="74"/>
        <end position="90"/>
    </location>
</feature>
<dbReference type="CDD" id="cd00084">
    <property type="entry name" value="HMG-box_SF"/>
    <property type="match status" value="1"/>
</dbReference>
<keyword evidence="6" id="KW-1185">Reference proteome</keyword>
<feature type="compositionally biased region" description="Basic and acidic residues" evidence="3">
    <location>
        <begin position="163"/>
        <end position="173"/>
    </location>
</feature>
<organism evidence="5 6">
    <name type="scientific">Stentor coeruleus</name>
    <dbReference type="NCBI Taxonomy" id="5963"/>
    <lineage>
        <taxon>Eukaryota</taxon>
        <taxon>Sar</taxon>
        <taxon>Alveolata</taxon>
        <taxon>Ciliophora</taxon>
        <taxon>Postciliodesmatophora</taxon>
        <taxon>Heterotrichea</taxon>
        <taxon>Heterotrichida</taxon>
        <taxon>Stentoridae</taxon>
        <taxon>Stentor</taxon>
    </lineage>
</organism>
<dbReference type="InterPro" id="IPR036910">
    <property type="entry name" value="HMG_box_dom_sf"/>
</dbReference>
<evidence type="ECO:0000256" key="2">
    <source>
        <dbReference type="PROSITE-ProRule" id="PRU00267"/>
    </source>
</evidence>
<feature type="region of interest" description="Disordered" evidence="3">
    <location>
        <begin position="1"/>
        <end position="101"/>
    </location>
</feature>
<protein>
    <recommendedName>
        <fullName evidence="4">HMG box domain-containing protein</fullName>
    </recommendedName>
</protein>
<feature type="region of interest" description="Disordered" evidence="3">
    <location>
        <begin position="163"/>
        <end position="205"/>
    </location>
</feature>
<dbReference type="PROSITE" id="PS50118">
    <property type="entry name" value="HMG_BOX_2"/>
    <property type="match status" value="1"/>
</dbReference>
<dbReference type="Pfam" id="PF00505">
    <property type="entry name" value="HMG_box"/>
    <property type="match status" value="1"/>
</dbReference>
<evidence type="ECO:0000313" key="6">
    <source>
        <dbReference type="Proteomes" id="UP000187209"/>
    </source>
</evidence>
<evidence type="ECO:0000313" key="5">
    <source>
        <dbReference type="EMBL" id="OMJ78647.1"/>
    </source>
</evidence>
<dbReference type="PANTHER" id="PTHR48112:SF22">
    <property type="entry name" value="MITOCHONDRIAL TRANSCRIPTION FACTOR A, ISOFORM B"/>
    <property type="match status" value="1"/>
</dbReference>